<comment type="caution">
    <text evidence="2">The sequence shown here is derived from an EMBL/GenBank/DDBJ whole genome shotgun (WGS) entry which is preliminary data.</text>
</comment>
<dbReference type="InterPro" id="IPR051678">
    <property type="entry name" value="AGP_Transferase"/>
</dbReference>
<protein>
    <submittedName>
        <fullName evidence="2">Aminoglycoside phosphotransferase (APT) family kinase protein</fullName>
    </submittedName>
</protein>
<gene>
    <name evidence="2" type="ORF">J2X01_003473</name>
</gene>
<dbReference type="InterPro" id="IPR002575">
    <property type="entry name" value="Aminoglycoside_PTrfase"/>
</dbReference>
<evidence type="ECO:0000259" key="1">
    <source>
        <dbReference type="Pfam" id="PF01636"/>
    </source>
</evidence>
<dbReference type="Gene3D" id="3.30.200.20">
    <property type="entry name" value="Phosphorylase Kinase, domain 1"/>
    <property type="match status" value="1"/>
</dbReference>
<dbReference type="PANTHER" id="PTHR21310:SF42">
    <property type="entry name" value="BIFUNCTIONAL AAC_APH"/>
    <property type="match status" value="1"/>
</dbReference>
<dbReference type="RefSeq" id="WP_310060148.1">
    <property type="nucleotide sequence ID" value="NZ_JAVDVQ010000019.1"/>
</dbReference>
<reference evidence="2 3" key="1">
    <citation type="submission" date="2023-07" db="EMBL/GenBank/DDBJ databases">
        <title>Sorghum-associated microbial communities from plants grown in Nebraska, USA.</title>
        <authorList>
            <person name="Schachtman D."/>
        </authorList>
    </citation>
    <scope>NUCLEOTIDE SEQUENCE [LARGE SCALE GENOMIC DNA]</scope>
    <source>
        <strain evidence="2 3">BE167</strain>
    </source>
</reference>
<name>A0ABU1UGA3_9MICC</name>
<dbReference type="CDD" id="cd05155">
    <property type="entry name" value="APH_ChoK_like_1"/>
    <property type="match status" value="1"/>
</dbReference>
<dbReference type="Gene3D" id="3.90.1200.10">
    <property type="match status" value="1"/>
</dbReference>
<keyword evidence="2" id="KW-0418">Kinase</keyword>
<dbReference type="GO" id="GO:0016301">
    <property type="term" value="F:kinase activity"/>
    <property type="evidence" value="ECO:0007669"/>
    <property type="project" value="UniProtKB-KW"/>
</dbReference>
<feature type="domain" description="Aminoglycoside phosphotransferase" evidence="1">
    <location>
        <begin position="34"/>
        <end position="261"/>
    </location>
</feature>
<evidence type="ECO:0000313" key="3">
    <source>
        <dbReference type="Proteomes" id="UP001252243"/>
    </source>
</evidence>
<keyword evidence="2" id="KW-0808">Transferase</keyword>
<dbReference type="Pfam" id="PF01636">
    <property type="entry name" value="APH"/>
    <property type="match status" value="1"/>
</dbReference>
<organism evidence="2 3">
    <name type="scientific">Arthrobacter ginsengisoli</name>
    <dbReference type="NCBI Taxonomy" id="1356565"/>
    <lineage>
        <taxon>Bacteria</taxon>
        <taxon>Bacillati</taxon>
        <taxon>Actinomycetota</taxon>
        <taxon>Actinomycetes</taxon>
        <taxon>Micrococcales</taxon>
        <taxon>Micrococcaceae</taxon>
        <taxon>Arthrobacter</taxon>
    </lineage>
</organism>
<dbReference type="SUPFAM" id="SSF56112">
    <property type="entry name" value="Protein kinase-like (PK-like)"/>
    <property type="match status" value="1"/>
</dbReference>
<proteinExistence type="predicted"/>
<dbReference type="EMBL" id="JAVDVQ010000019">
    <property type="protein sequence ID" value="MDR7084165.1"/>
    <property type="molecule type" value="Genomic_DNA"/>
</dbReference>
<sequence>MAGMPPATMEVNDAVVQCLVRDQRPDLADRPLMRVTNGWDNATFRLGDDLAVRLPRRAEAVPLILHEQRYLPDIACRSPVAVPVHVHAGLPTSDFPWPWSIVRWVPGAAAADVGPAGRGPAAEGLADFLRSLHVPADTGVPVNPFRGVPLLEHGSAVVERLGDRERYPQAAALRAVWAQTCAAKAWDGPPMMLHGDLHPGNVLLTDDGSLAGFDFGDVGAGDPAVDLAVGWLMFDVGARHRFMDAFGHAVAGDTWMRARGWALILSTALLSNSDDNPRMFAVGEFGISQIVEG</sequence>
<accession>A0ABU1UGA3</accession>
<dbReference type="Proteomes" id="UP001252243">
    <property type="component" value="Unassembled WGS sequence"/>
</dbReference>
<keyword evidence="3" id="KW-1185">Reference proteome</keyword>
<dbReference type="PANTHER" id="PTHR21310">
    <property type="entry name" value="AMINOGLYCOSIDE PHOSPHOTRANSFERASE-RELATED-RELATED"/>
    <property type="match status" value="1"/>
</dbReference>
<evidence type="ECO:0000313" key="2">
    <source>
        <dbReference type="EMBL" id="MDR7084165.1"/>
    </source>
</evidence>
<dbReference type="InterPro" id="IPR011009">
    <property type="entry name" value="Kinase-like_dom_sf"/>
</dbReference>